<reference evidence="3" key="1">
    <citation type="submission" date="2020-05" db="EMBL/GenBank/DDBJ databases">
        <authorList>
            <person name="Chiriac C."/>
            <person name="Salcher M."/>
            <person name="Ghai R."/>
            <person name="Kavagutti S V."/>
        </authorList>
    </citation>
    <scope>NUCLEOTIDE SEQUENCE</scope>
</reference>
<dbReference type="InterPro" id="IPR050237">
    <property type="entry name" value="ATP-dep_AMP-bd_enzyme"/>
</dbReference>
<evidence type="ECO:0000259" key="2">
    <source>
        <dbReference type="Pfam" id="PF13193"/>
    </source>
</evidence>
<dbReference type="EMBL" id="CAFBLK010000109">
    <property type="protein sequence ID" value="CAB4867910.1"/>
    <property type="molecule type" value="Genomic_DNA"/>
</dbReference>
<dbReference type="Gene3D" id="3.30.300.30">
    <property type="match status" value="1"/>
</dbReference>
<dbReference type="PANTHER" id="PTHR43767:SF1">
    <property type="entry name" value="NONRIBOSOMAL PEPTIDE SYNTHASE PES1 (EUROFUNG)-RELATED"/>
    <property type="match status" value="1"/>
</dbReference>
<sequence length="547" mass="59562">MDFNFADMLEAVVDVVPERTALIFEETRLNFAELEARSNQMAHHFQEAGIKYGEHVGIYAYNGVEWVESMAALYKMRAVPVNINFRYVENELRYLFDNADLKALVVQREFVPRVAAIINELPLLKHIVIAEDGSGAAIDGLEGLDDVVVVDYQAARDAQSPVRDFGARSGDDIHMIYTGGTTGMPKGVMWRQEDIFYSLCGGIDAYTNEKVQRPEELSEKCAAGAGPIVFFPIAPLMHGAGQVSTIRGFIHGDTTVLVRKFDADEAWKLVDRERVNVLGITGDAMARPLADSLQESISNYDLTSLFSIGSSAAIFSQSIKEQIMALLPNLLVVDSVGATETGMNGIKIAVPGEETQGGPATVKASRDSIVIDDDYNEVVPGSGDVGRIARTGNIPLGYYKDPERTALVFPVVNGRRYSVPGDFAKVEEDGQITLLGRGSIMINTGGEKVYPEEVEGALKAHPAVFDCLVVGVPDQRWGEAVAAVVQFRPGTSATLEELAAHCRDHVAGYKIPKRLYLTDAIVRAPSGKPDYPWAKQFAIKAGESEKA</sequence>
<dbReference type="Pfam" id="PF13193">
    <property type="entry name" value="AMP-binding_C"/>
    <property type="match status" value="1"/>
</dbReference>
<dbReference type="Gene3D" id="3.40.50.12780">
    <property type="entry name" value="N-terminal domain of ligase-like"/>
    <property type="match status" value="1"/>
</dbReference>
<proteinExistence type="predicted"/>
<dbReference type="InterPro" id="IPR042099">
    <property type="entry name" value="ANL_N_sf"/>
</dbReference>
<feature type="domain" description="AMP-binding enzyme C-terminal" evidence="2">
    <location>
        <begin position="453"/>
        <end position="528"/>
    </location>
</feature>
<organism evidence="3">
    <name type="scientific">freshwater metagenome</name>
    <dbReference type="NCBI Taxonomy" id="449393"/>
    <lineage>
        <taxon>unclassified sequences</taxon>
        <taxon>metagenomes</taxon>
        <taxon>ecological metagenomes</taxon>
    </lineage>
</organism>
<dbReference type="PROSITE" id="PS00455">
    <property type="entry name" value="AMP_BINDING"/>
    <property type="match status" value="1"/>
</dbReference>
<dbReference type="InterPro" id="IPR025110">
    <property type="entry name" value="AMP-bd_C"/>
</dbReference>
<evidence type="ECO:0000313" key="4">
    <source>
        <dbReference type="EMBL" id="CAB5021914.1"/>
    </source>
</evidence>
<dbReference type="InterPro" id="IPR020845">
    <property type="entry name" value="AMP-binding_CS"/>
</dbReference>
<dbReference type="InterPro" id="IPR045851">
    <property type="entry name" value="AMP-bd_C_sf"/>
</dbReference>
<evidence type="ECO:0000313" key="3">
    <source>
        <dbReference type="EMBL" id="CAB4867910.1"/>
    </source>
</evidence>
<feature type="domain" description="AMP-dependent synthetase/ligase" evidence="1">
    <location>
        <begin position="10"/>
        <end position="392"/>
    </location>
</feature>
<accession>A0A6J7DE56</accession>
<name>A0A6J7DE56_9ZZZZ</name>
<evidence type="ECO:0000259" key="1">
    <source>
        <dbReference type="Pfam" id="PF00501"/>
    </source>
</evidence>
<dbReference type="NCBIfam" id="NF005863">
    <property type="entry name" value="PRK07798.1"/>
    <property type="match status" value="1"/>
</dbReference>
<dbReference type="EMBL" id="CAFBPF010000191">
    <property type="protein sequence ID" value="CAB5021914.1"/>
    <property type="molecule type" value="Genomic_DNA"/>
</dbReference>
<protein>
    <submittedName>
        <fullName evidence="3">Unannotated protein</fullName>
    </submittedName>
</protein>
<dbReference type="AlphaFoldDB" id="A0A6J7DE56"/>
<dbReference type="PANTHER" id="PTHR43767">
    <property type="entry name" value="LONG-CHAIN-FATTY-ACID--COA LIGASE"/>
    <property type="match status" value="1"/>
</dbReference>
<dbReference type="Pfam" id="PF00501">
    <property type="entry name" value="AMP-binding"/>
    <property type="match status" value="1"/>
</dbReference>
<dbReference type="SUPFAM" id="SSF56801">
    <property type="entry name" value="Acetyl-CoA synthetase-like"/>
    <property type="match status" value="1"/>
</dbReference>
<gene>
    <name evidence="3" type="ORF">UFOPK3317_00744</name>
    <name evidence="4" type="ORF">UFOPK4071_01281</name>
</gene>
<dbReference type="GO" id="GO:0016878">
    <property type="term" value="F:acid-thiol ligase activity"/>
    <property type="evidence" value="ECO:0007669"/>
    <property type="project" value="UniProtKB-ARBA"/>
</dbReference>
<dbReference type="InterPro" id="IPR000873">
    <property type="entry name" value="AMP-dep_synth/lig_dom"/>
</dbReference>